<evidence type="ECO:0000313" key="5">
    <source>
        <dbReference type="EMBL" id="MCY0965812.1"/>
    </source>
</evidence>
<dbReference type="GO" id="GO:0008829">
    <property type="term" value="F:dCTP deaminase activity"/>
    <property type="evidence" value="ECO:0007669"/>
    <property type="project" value="UniProtKB-UniRule"/>
</dbReference>
<proteinExistence type="inferred from homology"/>
<dbReference type="EMBL" id="JAPNOA010000029">
    <property type="protein sequence ID" value="MCY0965812.1"/>
    <property type="molecule type" value="Genomic_DNA"/>
</dbReference>
<dbReference type="GO" id="GO:0006229">
    <property type="term" value="P:dUTP biosynthetic process"/>
    <property type="evidence" value="ECO:0007669"/>
    <property type="project" value="UniProtKB-UniRule"/>
</dbReference>
<protein>
    <recommendedName>
        <fullName evidence="3">dCTP deaminase</fullName>
        <ecNumber evidence="3">3.5.4.13</ecNumber>
    </recommendedName>
    <alternativeName>
        <fullName evidence="3">Deoxycytidine triphosphate deaminase</fullName>
    </alternativeName>
</protein>
<dbReference type="SUPFAM" id="SSF51283">
    <property type="entry name" value="dUTPase-like"/>
    <property type="match status" value="1"/>
</dbReference>
<comment type="caution">
    <text evidence="3">Lacks conserved residue(s) required for the propagation of feature annotation.</text>
</comment>
<dbReference type="Proteomes" id="UP001150830">
    <property type="component" value="Unassembled WGS sequence"/>
</dbReference>
<evidence type="ECO:0000256" key="2">
    <source>
        <dbReference type="ARBA" id="ARBA00023080"/>
    </source>
</evidence>
<feature type="compositionally biased region" description="Basic and acidic residues" evidence="4">
    <location>
        <begin position="190"/>
        <end position="201"/>
    </location>
</feature>
<evidence type="ECO:0000256" key="4">
    <source>
        <dbReference type="SAM" id="MobiDB-lite"/>
    </source>
</evidence>
<dbReference type="InterPro" id="IPR011962">
    <property type="entry name" value="dCTP_deaminase"/>
</dbReference>
<dbReference type="PANTHER" id="PTHR42680">
    <property type="entry name" value="DCTP DEAMINASE"/>
    <property type="match status" value="1"/>
</dbReference>
<feature type="binding site" evidence="3">
    <location>
        <begin position="136"/>
        <end position="138"/>
    </location>
    <ligand>
        <name>dCTP</name>
        <dbReference type="ChEBI" id="CHEBI:61481"/>
    </ligand>
</feature>
<dbReference type="InterPro" id="IPR033704">
    <property type="entry name" value="dUTPase_trimeric"/>
</dbReference>
<feature type="region of interest" description="Disordered" evidence="4">
    <location>
        <begin position="171"/>
        <end position="201"/>
    </location>
</feature>
<comment type="caution">
    <text evidence="5">The sequence shown here is derived from an EMBL/GenBank/DDBJ whole genome shotgun (WGS) entry which is preliminary data.</text>
</comment>
<evidence type="ECO:0000313" key="6">
    <source>
        <dbReference type="Proteomes" id="UP001150830"/>
    </source>
</evidence>
<dbReference type="Gene3D" id="2.70.40.10">
    <property type="match status" value="1"/>
</dbReference>
<comment type="similarity">
    <text evidence="3">Belongs to the dCTP deaminase family.</text>
</comment>
<evidence type="ECO:0000256" key="3">
    <source>
        <dbReference type="HAMAP-Rule" id="MF_00146"/>
    </source>
</evidence>
<keyword evidence="3" id="KW-0547">Nucleotide-binding</keyword>
<dbReference type="HAMAP" id="MF_00146">
    <property type="entry name" value="dCTP_deaminase"/>
    <property type="match status" value="1"/>
</dbReference>
<feature type="active site" description="Proton donor/acceptor" evidence="3">
    <location>
        <position position="138"/>
    </location>
</feature>
<comment type="subunit">
    <text evidence="3">Homotrimer.</text>
</comment>
<organism evidence="5 6">
    <name type="scientific">Parathalassolituus penaei</name>
    <dbReference type="NCBI Taxonomy" id="2997323"/>
    <lineage>
        <taxon>Bacteria</taxon>
        <taxon>Pseudomonadati</taxon>
        <taxon>Pseudomonadota</taxon>
        <taxon>Gammaproteobacteria</taxon>
        <taxon>Oceanospirillales</taxon>
        <taxon>Oceanospirillaceae</taxon>
        <taxon>Parathalassolituus</taxon>
    </lineage>
</organism>
<dbReference type="AlphaFoldDB" id="A0A9X3IS02"/>
<comment type="pathway">
    <text evidence="3">Pyrimidine metabolism; dUMP biosynthesis; dUMP from dCTP (dUTP route): step 1/2.</text>
</comment>
<feature type="binding site" evidence="3">
    <location>
        <position position="171"/>
    </location>
    <ligand>
        <name>dCTP</name>
        <dbReference type="ChEBI" id="CHEBI:61481"/>
    </ligand>
</feature>
<gene>
    <name evidence="3 5" type="primary">dcd</name>
    <name evidence="5" type="ORF">OUO13_11480</name>
</gene>
<name>A0A9X3IS02_9GAMM</name>
<dbReference type="Pfam" id="PF22769">
    <property type="entry name" value="DCD"/>
    <property type="match status" value="1"/>
</dbReference>
<dbReference type="EC" id="3.5.4.13" evidence="3"/>
<sequence length="201" mass="22222">MRLSDADIEQHLADGSISIEPAPSEDAIAGISVDLRLDHRFRVFSNNSVTHLDLSGDRHQLERDIDRIMSKEIEIAADQALFIHPGELVLGATLEQVRIPDNLVGWLDGRSSLARLGLVVHLTAGRIDPGWDGQIVLEFYNNGKLPLALRPGMVICAMSFETLSSPAKRPYNKRTNAKYKGQKGAMFSRISHDQDTPDGKN</sequence>
<feature type="binding site" evidence="3">
    <location>
        <position position="128"/>
    </location>
    <ligand>
        <name>dCTP</name>
        <dbReference type="ChEBI" id="CHEBI:61481"/>
    </ligand>
</feature>
<keyword evidence="6" id="KW-1185">Reference proteome</keyword>
<dbReference type="GO" id="GO:0015949">
    <property type="term" value="P:nucleobase-containing small molecule interconversion"/>
    <property type="evidence" value="ECO:0007669"/>
    <property type="project" value="TreeGrafter"/>
</dbReference>
<feature type="binding site" evidence="3">
    <location>
        <position position="178"/>
    </location>
    <ligand>
        <name>dCTP</name>
        <dbReference type="ChEBI" id="CHEBI:61481"/>
    </ligand>
</feature>
<dbReference type="RefSeq" id="WP_283174025.1">
    <property type="nucleotide sequence ID" value="NZ_JAPNOA010000029.1"/>
</dbReference>
<accession>A0A9X3IS02</accession>
<comment type="catalytic activity">
    <reaction evidence="3">
        <text>dCTP + H2O + H(+) = dUTP + NH4(+)</text>
        <dbReference type="Rhea" id="RHEA:22680"/>
        <dbReference type="ChEBI" id="CHEBI:15377"/>
        <dbReference type="ChEBI" id="CHEBI:15378"/>
        <dbReference type="ChEBI" id="CHEBI:28938"/>
        <dbReference type="ChEBI" id="CHEBI:61481"/>
        <dbReference type="ChEBI" id="CHEBI:61555"/>
        <dbReference type="EC" id="3.5.4.13"/>
    </reaction>
</comment>
<comment type="function">
    <text evidence="3">Catalyzes the deamination of dCTP to dUTP.</text>
</comment>
<evidence type="ECO:0000256" key="1">
    <source>
        <dbReference type="ARBA" id="ARBA00022801"/>
    </source>
</evidence>
<feature type="compositionally biased region" description="Basic residues" evidence="4">
    <location>
        <begin position="171"/>
        <end position="181"/>
    </location>
</feature>
<keyword evidence="2 3" id="KW-0546">Nucleotide metabolism</keyword>
<dbReference type="CDD" id="cd07557">
    <property type="entry name" value="trimeric_dUTPase"/>
    <property type="match status" value="1"/>
</dbReference>
<dbReference type="GO" id="GO:0000166">
    <property type="term" value="F:nucleotide binding"/>
    <property type="evidence" value="ECO:0007669"/>
    <property type="project" value="UniProtKB-KW"/>
</dbReference>
<dbReference type="InterPro" id="IPR036157">
    <property type="entry name" value="dUTPase-like_sf"/>
</dbReference>
<feature type="binding site" evidence="3">
    <location>
        <begin position="110"/>
        <end position="115"/>
    </location>
    <ligand>
        <name>dCTP</name>
        <dbReference type="ChEBI" id="CHEBI:61481"/>
    </ligand>
</feature>
<dbReference type="PANTHER" id="PTHR42680:SF3">
    <property type="entry name" value="DCTP DEAMINASE"/>
    <property type="match status" value="1"/>
</dbReference>
<keyword evidence="1 3" id="KW-0378">Hydrolase</keyword>
<dbReference type="NCBIfam" id="TIGR02274">
    <property type="entry name" value="dCTP_deam"/>
    <property type="match status" value="1"/>
</dbReference>
<reference evidence="5" key="1">
    <citation type="submission" date="2022-11" db="EMBL/GenBank/DDBJ databases">
        <title>Parathalassolutuus dongxingensis gen. nov., sp. nov., a novel member of family Oceanospirillaceae isolated from a coastal shrimp pond in Guangxi, China.</title>
        <authorList>
            <person name="Chen H."/>
        </authorList>
    </citation>
    <scope>NUCLEOTIDE SEQUENCE</scope>
    <source>
        <strain evidence="5">G-43</strain>
    </source>
</reference>
<feature type="binding site" evidence="3">
    <location>
        <position position="182"/>
    </location>
    <ligand>
        <name>dCTP</name>
        <dbReference type="ChEBI" id="CHEBI:61481"/>
    </ligand>
</feature>